<sequence length="105" mass="12269">MAMYTNIERTDMVLIYGEARGNAEEARRIYMERFPQRLAPAAGTFIKNVQHLRDHGTFKPQTQDRGRVRTRRILDVEPPNSSHESLIRRARACLDNNGLHFEQFL</sequence>
<reference evidence="2" key="1">
    <citation type="journal article" date="2023" name="G3 (Bethesda)">
        <title>Whole genome assemblies of Zophobas morio and Tenebrio molitor.</title>
        <authorList>
            <person name="Kaur S."/>
            <person name="Stinson S.A."/>
            <person name="diCenzo G.C."/>
        </authorList>
    </citation>
    <scope>NUCLEOTIDE SEQUENCE</scope>
    <source>
        <strain evidence="2">QUZm001</strain>
    </source>
</reference>
<dbReference type="Proteomes" id="UP001168821">
    <property type="component" value="Unassembled WGS sequence"/>
</dbReference>
<dbReference type="EMBL" id="JALNTZ010000005">
    <property type="protein sequence ID" value="KAJ3651566.1"/>
    <property type="molecule type" value="Genomic_DNA"/>
</dbReference>
<dbReference type="PANTHER" id="PTHR47326">
    <property type="entry name" value="TRANSPOSABLE ELEMENT TC3 TRANSPOSASE-LIKE PROTEIN"/>
    <property type="match status" value="1"/>
</dbReference>
<evidence type="ECO:0000313" key="3">
    <source>
        <dbReference type="Proteomes" id="UP001168821"/>
    </source>
</evidence>
<evidence type="ECO:0000313" key="2">
    <source>
        <dbReference type="EMBL" id="KAJ3651566.1"/>
    </source>
</evidence>
<gene>
    <name evidence="2" type="ORF">Zmor_017597</name>
</gene>
<accession>A0AA38IBN4</accession>
<name>A0AA38IBN4_9CUCU</name>
<feature type="domain" description="DUF4817" evidence="1">
    <location>
        <begin position="8"/>
        <end position="57"/>
    </location>
</feature>
<organism evidence="2 3">
    <name type="scientific">Zophobas morio</name>
    <dbReference type="NCBI Taxonomy" id="2755281"/>
    <lineage>
        <taxon>Eukaryota</taxon>
        <taxon>Metazoa</taxon>
        <taxon>Ecdysozoa</taxon>
        <taxon>Arthropoda</taxon>
        <taxon>Hexapoda</taxon>
        <taxon>Insecta</taxon>
        <taxon>Pterygota</taxon>
        <taxon>Neoptera</taxon>
        <taxon>Endopterygota</taxon>
        <taxon>Coleoptera</taxon>
        <taxon>Polyphaga</taxon>
        <taxon>Cucujiformia</taxon>
        <taxon>Tenebrionidae</taxon>
        <taxon>Zophobas</taxon>
    </lineage>
</organism>
<dbReference type="PANTHER" id="PTHR47326:SF1">
    <property type="entry name" value="HTH PSQ-TYPE DOMAIN-CONTAINING PROTEIN"/>
    <property type="match status" value="1"/>
</dbReference>
<comment type="caution">
    <text evidence="2">The sequence shown here is derived from an EMBL/GenBank/DDBJ whole genome shotgun (WGS) entry which is preliminary data.</text>
</comment>
<protein>
    <recommendedName>
        <fullName evidence="1">DUF4817 domain-containing protein</fullName>
    </recommendedName>
</protein>
<dbReference type="InterPro" id="IPR032135">
    <property type="entry name" value="DUF4817"/>
</dbReference>
<dbReference type="AlphaFoldDB" id="A0AA38IBN4"/>
<keyword evidence="3" id="KW-1185">Reference proteome</keyword>
<evidence type="ECO:0000259" key="1">
    <source>
        <dbReference type="Pfam" id="PF16087"/>
    </source>
</evidence>
<dbReference type="Pfam" id="PF16087">
    <property type="entry name" value="DUF4817"/>
    <property type="match status" value="1"/>
</dbReference>
<proteinExistence type="predicted"/>